<keyword evidence="2" id="KW-1185">Reference proteome</keyword>
<organism evidence="1 2">
    <name type="scientific">Thalictrum thalictroides</name>
    <name type="common">Rue-anemone</name>
    <name type="synonym">Anemone thalictroides</name>
    <dbReference type="NCBI Taxonomy" id="46969"/>
    <lineage>
        <taxon>Eukaryota</taxon>
        <taxon>Viridiplantae</taxon>
        <taxon>Streptophyta</taxon>
        <taxon>Embryophyta</taxon>
        <taxon>Tracheophyta</taxon>
        <taxon>Spermatophyta</taxon>
        <taxon>Magnoliopsida</taxon>
        <taxon>Ranunculales</taxon>
        <taxon>Ranunculaceae</taxon>
        <taxon>Thalictroideae</taxon>
        <taxon>Thalictrum</taxon>
    </lineage>
</organism>
<reference evidence="1 2" key="1">
    <citation type="submission" date="2020-06" db="EMBL/GenBank/DDBJ databases">
        <title>Transcriptomic and genomic resources for Thalictrum thalictroides and T. hernandezii: Facilitating candidate gene discovery in an emerging model plant lineage.</title>
        <authorList>
            <person name="Arias T."/>
            <person name="Riano-Pachon D.M."/>
            <person name="Di Stilio V.S."/>
        </authorList>
    </citation>
    <scope>NUCLEOTIDE SEQUENCE [LARGE SCALE GENOMIC DNA]</scope>
    <source>
        <strain evidence="2">cv. WT478/WT964</strain>
        <tissue evidence="1">Leaves</tissue>
    </source>
</reference>
<evidence type="ECO:0000313" key="1">
    <source>
        <dbReference type="EMBL" id="KAF5200529.1"/>
    </source>
</evidence>
<dbReference type="OrthoDB" id="1436411at2759"/>
<evidence type="ECO:0000313" key="2">
    <source>
        <dbReference type="Proteomes" id="UP000554482"/>
    </source>
</evidence>
<proteinExistence type="predicted"/>
<sequence length="97" mass="11422">MNHSSVADMGMIAAGGHEWNLQLRRRVYDWELPHLNALMEKLRFVSFEDGDDMWSWKWHKSGSFTVKSMFKNFTESPSQVNISFCKKVWKIEALLKV</sequence>
<gene>
    <name evidence="1" type="ORF">FRX31_009884</name>
</gene>
<comment type="caution">
    <text evidence="1">The sequence shown here is derived from an EMBL/GenBank/DDBJ whole genome shotgun (WGS) entry which is preliminary data.</text>
</comment>
<dbReference type="AlphaFoldDB" id="A0A7J6WT35"/>
<dbReference type="EMBL" id="JABWDY010010644">
    <property type="protein sequence ID" value="KAF5200529.1"/>
    <property type="molecule type" value="Genomic_DNA"/>
</dbReference>
<protein>
    <submittedName>
        <fullName evidence="1">Uncharacterized protein</fullName>
    </submittedName>
</protein>
<name>A0A7J6WT35_THATH</name>
<accession>A0A7J6WT35</accession>
<dbReference type="Proteomes" id="UP000554482">
    <property type="component" value="Unassembled WGS sequence"/>
</dbReference>
<feature type="non-terminal residue" evidence="1">
    <location>
        <position position="97"/>
    </location>
</feature>